<keyword evidence="1" id="KW-1133">Transmembrane helix</keyword>
<name>A0A4Y2HX54_ARAVE</name>
<feature type="transmembrane region" description="Helical" evidence="1">
    <location>
        <begin position="7"/>
        <end position="30"/>
    </location>
</feature>
<keyword evidence="1" id="KW-0812">Transmembrane</keyword>
<dbReference type="EMBL" id="BGPR01002215">
    <property type="protein sequence ID" value="GBM69815.1"/>
    <property type="molecule type" value="Genomic_DNA"/>
</dbReference>
<keyword evidence="1" id="KW-0472">Membrane</keyword>
<evidence type="ECO:0000313" key="3">
    <source>
        <dbReference type="Proteomes" id="UP000499080"/>
    </source>
</evidence>
<comment type="caution">
    <text evidence="2">The sequence shown here is derived from an EMBL/GenBank/DDBJ whole genome shotgun (WGS) entry which is preliminary data.</text>
</comment>
<dbReference type="Proteomes" id="UP000499080">
    <property type="component" value="Unassembled WGS sequence"/>
</dbReference>
<sequence>MKIHLSIFNVATGMILLLFTIVALIILVLLSTKPSLTDAQLKETSFSKISFSFSSQSISDDARFLFNNLATFSRINDVFSIFHLLMHILEKHSSRMQFSVESFSRKRTFVHRRIRSHSWIRWHHRICHVSASVLAQFFNFIEVFAVFSNILGFHKYGSDIYTVEKAVFSTLNSIFSSSSCFAAEVSRADEYLRRQVKVIAFSLRMSTENREQGELLYRFVKSKKQFQCRQG</sequence>
<dbReference type="AlphaFoldDB" id="A0A4Y2HX54"/>
<accession>A0A4Y2HX54</accession>
<keyword evidence="3" id="KW-1185">Reference proteome</keyword>
<evidence type="ECO:0000256" key="1">
    <source>
        <dbReference type="SAM" id="Phobius"/>
    </source>
</evidence>
<evidence type="ECO:0000313" key="2">
    <source>
        <dbReference type="EMBL" id="GBM69815.1"/>
    </source>
</evidence>
<protein>
    <submittedName>
        <fullName evidence="2">Uncharacterized protein</fullName>
    </submittedName>
</protein>
<reference evidence="2 3" key="1">
    <citation type="journal article" date="2019" name="Sci. Rep.">
        <title>Orb-weaving spider Araneus ventricosus genome elucidates the spidroin gene catalogue.</title>
        <authorList>
            <person name="Kono N."/>
            <person name="Nakamura H."/>
            <person name="Ohtoshi R."/>
            <person name="Moran D.A.P."/>
            <person name="Shinohara A."/>
            <person name="Yoshida Y."/>
            <person name="Fujiwara M."/>
            <person name="Mori M."/>
            <person name="Tomita M."/>
            <person name="Arakawa K."/>
        </authorList>
    </citation>
    <scope>NUCLEOTIDE SEQUENCE [LARGE SCALE GENOMIC DNA]</scope>
</reference>
<proteinExistence type="predicted"/>
<gene>
    <name evidence="2" type="ORF">AVEN_224737_1</name>
</gene>
<organism evidence="2 3">
    <name type="scientific">Araneus ventricosus</name>
    <name type="common">Orbweaver spider</name>
    <name type="synonym">Epeira ventricosa</name>
    <dbReference type="NCBI Taxonomy" id="182803"/>
    <lineage>
        <taxon>Eukaryota</taxon>
        <taxon>Metazoa</taxon>
        <taxon>Ecdysozoa</taxon>
        <taxon>Arthropoda</taxon>
        <taxon>Chelicerata</taxon>
        <taxon>Arachnida</taxon>
        <taxon>Araneae</taxon>
        <taxon>Araneomorphae</taxon>
        <taxon>Entelegynae</taxon>
        <taxon>Araneoidea</taxon>
        <taxon>Araneidae</taxon>
        <taxon>Araneus</taxon>
    </lineage>
</organism>